<organism evidence="1 2">
    <name type="scientific">Anabaenopsis circularis NIES-21</name>
    <dbReference type="NCBI Taxonomy" id="1085406"/>
    <lineage>
        <taxon>Bacteria</taxon>
        <taxon>Bacillati</taxon>
        <taxon>Cyanobacteriota</taxon>
        <taxon>Cyanophyceae</taxon>
        <taxon>Nostocales</taxon>
        <taxon>Nodulariaceae</taxon>
        <taxon>Anabaenopsis</taxon>
    </lineage>
</organism>
<accession>A0A1Z4GF05</accession>
<proteinExistence type="predicted"/>
<dbReference type="AlphaFoldDB" id="A0A1Z4GF05"/>
<gene>
    <name evidence="1" type="ORF">NIES21_17470</name>
</gene>
<keyword evidence="2" id="KW-1185">Reference proteome</keyword>
<name>A0A1Z4GF05_9CYAN</name>
<evidence type="ECO:0000313" key="2">
    <source>
        <dbReference type="Proteomes" id="UP000218287"/>
    </source>
</evidence>
<reference evidence="1 2" key="1">
    <citation type="submission" date="2017-06" db="EMBL/GenBank/DDBJ databases">
        <title>Genome sequencing of cyanobaciteial culture collection at National Institute for Environmental Studies (NIES).</title>
        <authorList>
            <person name="Hirose Y."/>
            <person name="Shimura Y."/>
            <person name="Fujisawa T."/>
            <person name="Nakamura Y."/>
            <person name="Kawachi M."/>
        </authorList>
    </citation>
    <scope>NUCLEOTIDE SEQUENCE [LARGE SCALE GENOMIC DNA]</scope>
    <source>
        <strain evidence="1 2">NIES-21</strain>
    </source>
</reference>
<sequence>MCIANKLGETKWNPTNNMKKTGYFSITKKLKLQLFHLWKEFSKNMMSWCWVTAEYRFTALLQTLLFAFTQPTKDSSLLLKMAISLYPIVI</sequence>
<protein>
    <submittedName>
        <fullName evidence="1">Uncharacterized protein</fullName>
    </submittedName>
</protein>
<dbReference type="Proteomes" id="UP000218287">
    <property type="component" value="Chromosome"/>
</dbReference>
<dbReference type="EMBL" id="AP018174">
    <property type="protein sequence ID" value="BAY15926.1"/>
    <property type="molecule type" value="Genomic_DNA"/>
</dbReference>
<evidence type="ECO:0000313" key="1">
    <source>
        <dbReference type="EMBL" id="BAY15926.1"/>
    </source>
</evidence>